<name>A0AAV4FR78_9GAST</name>
<keyword evidence="3" id="KW-1185">Reference proteome</keyword>
<accession>A0AAV4FR78</accession>
<protein>
    <recommendedName>
        <fullName evidence="1">EF-hand domain-containing protein</fullName>
    </recommendedName>
</protein>
<proteinExistence type="predicted"/>
<comment type="caution">
    <text evidence="2">The sequence shown here is derived from an EMBL/GenBank/DDBJ whole genome shotgun (WGS) entry which is preliminary data.</text>
</comment>
<gene>
    <name evidence="2" type="ORF">ElyMa_002197600</name>
</gene>
<dbReference type="Proteomes" id="UP000762676">
    <property type="component" value="Unassembled WGS sequence"/>
</dbReference>
<dbReference type="EMBL" id="BMAT01004561">
    <property type="protein sequence ID" value="GFR75838.1"/>
    <property type="molecule type" value="Genomic_DNA"/>
</dbReference>
<dbReference type="GO" id="GO:0005509">
    <property type="term" value="F:calcium ion binding"/>
    <property type="evidence" value="ECO:0007669"/>
    <property type="project" value="InterPro"/>
</dbReference>
<dbReference type="InterPro" id="IPR002048">
    <property type="entry name" value="EF_hand_dom"/>
</dbReference>
<sequence>MSKRSGPLRSLNSGRDEYETRLKELFDESDESDKGHLNTIEVQALCSRLQLGRLRDRLVRSLGERCVDKDKLVFSSAIYNSVNGIDLKMAPPIAKWSKLEVRAVACELMSSPKSKEE</sequence>
<evidence type="ECO:0000313" key="2">
    <source>
        <dbReference type="EMBL" id="GFR75838.1"/>
    </source>
</evidence>
<evidence type="ECO:0000259" key="1">
    <source>
        <dbReference type="PROSITE" id="PS50222"/>
    </source>
</evidence>
<dbReference type="AlphaFoldDB" id="A0AAV4FR78"/>
<feature type="domain" description="EF-hand" evidence="1">
    <location>
        <begin position="17"/>
        <end position="52"/>
    </location>
</feature>
<organism evidence="2 3">
    <name type="scientific">Elysia marginata</name>
    <dbReference type="NCBI Taxonomy" id="1093978"/>
    <lineage>
        <taxon>Eukaryota</taxon>
        <taxon>Metazoa</taxon>
        <taxon>Spiralia</taxon>
        <taxon>Lophotrochozoa</taxon>
        <taxon>Mollusca</taxon>
        <taxon>Gastropoda</taxon>
        <taxon>Heterobranchia</taxon>
        <taxon>Euthyneura</taxon>
        <taxon>Panpulmonata</taxon>
        <taxon>Sacoglossa</taxon>
        <taxon>Placobranchoidea</taxon>
        <taxon>Plakobranchidae</taxon>
        <taxon>Elysia</taxon>
    </lineage>
</organism>
<reference evidence="2 3" key="1">
    <citation type="journal article" date="2021" name="Elife">
        <title>Chloroplast acquisition without the gene transfer in kleptoplastic sea slugs, Plakobranchus ocellatus.</title>
        <authorList>
            <person name="Maeda T."/>
            <person name="Takahashi S."/>
            <person name="Yoshida T."/>
            <person name="Shimamura S."/>
            <person name="Takaki Y."/>
            <person name="Nagai Y."/>
            <person name="Toyoda A."/>
            <person name="Suzuki Y."/>
            <person name="Arimoto A."/>
            <person name="Ishii H."/>
            <person name="Satoh N."/>
            <person name="Nishiyama T."/>
            <person name="Hasebe M."/>
            <person name="Maruyama T."/>
            <person name="Minagawa J."/>
            <person name="Obokata J."/>
            <person name="Shigenobu S."/>
        </authorList>
    </citation>
    <scope>NUCLEOTIDE SEQUENCE [LARGE SCALE GENOMIC DNA]</scope>
</reference>
<dbReference type="PROSITE" id="PS50222">
    <property type="entry name" value="EF_HAND_2"/>
    <property type="match status" value="1"/>
</dbReference>
<evidence type="ECO:0000313" key="3">
    <source>
        <dbReference type="Proteomes" id="UP000762676"/>
    </source>
</evidence>